<proteinExistence type="predicted"/>
<protein>
    <recommendedName>
        <fullName evidence="3">Lipocalin-like domain-containing protein</fullName>
    </recommendedName>
</protein>
<dbReference type="RefSeq" id="WP_091095827.1">
    <property type="nucleotide sequence ID" value="NZ_FNXE01000003.1"/>
</dbReference>
<dbReference type="OrthoDB" id="1419899at2"/>
<dbReference type="Proteomes" id="UP000199634">
    <property type="component" value="Unassembled WGS sequence"/>
</dbReference>
<dbReference type="STRING" id="1159016.SAMN02927937_00428"/>
<evidence type="ECO:0008006" key="3">
    <source>
        <dbReference type="Google" id="ProtNLM"/>
    </source>
</evidence>
<gene>
    <name evidence="1" type="ORF">SAMN02927937_00428</name>
</gene>
<reference evidence="1 2" key="1">
    <citation type="submission" date="2016-10" db="EMBL/GenBank/DDBJ databases">
        <authorList>
            <person name="de Groot N.N."/>
        </authorList>
    </citation>
    <scope>NUCLEOTIDE SEQUENCE [LARGE SCALE GENOMIC DNA]</scope>
    <source>
        <strain evidence="1 2">CGMCC 1.10825</strain>
    </source>
</reference>
<dbReference type="AlphaFoldDB" id="A0A1H6JD41"/>
<evidence type="ECO:0000313" key="2">
    <source>
        <dbReference type="Proteomes" id="UP000199634"/>
    </source>
</evidence>
<evidence type="ECO:0000313" key="1">
    <source>
        <dbReference type="EMBL" id="SEH60097.1"/>
    </source>
</evidence>
<organism evidence="1 2">
    <name type="scientific">Paenimyroides marinum</name>
    <dbReference type="NCBI Taxonomy" id="1159016"/>
    <lineage>
        <taxon>Bacteria</taxon>
        <taxon>Pseudomonadati</taxon>
        <taxon>Bacteroidota</taxon>
        <taxon>Flavobacteriia</taxon>
        <taxon>Flavobacteriales</taxon>
        <taxon>Flavobacteriaceae</taxon>
        <taxon>Paenimyroides</taxon>
    </lineage>
</organism>
<sequence>MKKYLFLSIITFGFLFSCGSSDDSKKEEVQTSQGEWVPQQIQLIKIVPVYTVAYPHTAGCTKDFLQLSTDNTAKFFHYEGRSCEETEYENAFQRSGNNVSLNIMSYQISGTITTETETNMVIESDISEYVPLIKAMFPEYEQYLSVLEGGTVKLSLNKK</sequence>
<dbReference type="EMBL" id="FNXE01000003">
    <property type="protein sequence ID" value="SEH60097.1"/>
    <property type="molecule type" value="Genomic_DNA"/>
</dbReference>
<accession>A0A1H6JD41</accession>
<name>A0A1H6JD41_9FLAO</name>
<keyword evidence="2" id="KW-1185">Reference proteome</keyword>
<dbReference type="PROSITE" id="PS51257">
    <property type="entry name" value="PROKAR_LIPOPROTEIN"/>
    <property type="match status" value="1"/>
</dbReference>